<dbReference type="AlphaFoldDB" id="A0AA51ZXW9"/>
<dbReference type="Proteomes" id="UP001232019">
    <property type="component" value="Chromosome"/>
</dbReference>
<accession>A0AA51ZXW9</accession>
<dbReference type="Pfam" id="PF01042">
    <property type="entry name" value="Ribonuc_L-PSP"/>
    <property type="match status" value="1"/>
</dbReference>
<dbReference type="PANTHER" id="PTHR11803:SF48">
    <property type="entry name" value="2-AMINOMUCONATE DEAMINASE"/>
    <property type="match status" value="1"/>
</dbReference>
<dbReference type="GO" id="GO:0005829">
    <property type="term" value="C:cytosol"/>
    <property type="evidence" value="ECO:0007669"/>
    <property type="project" value="TreeGrafter"/>
</dbReference>
<name>A0AA51ZXW9_9BACT</name>
<dbReference type="Gene3D" id="3.30.1330.40">
    <property type="entry name" value="RutC-like"/>
    <property type="match status" value="1"/>
</dbReference>
<dbReference type="KEGG" id="marp:QYS47_02975"/>
<proteinExistence type="predicted"/>
<organism evidence="1">
    <name type="scientific">Marivirga arenosa</name>
    <dbReference type="NCBI Taxonomy" id="3059076"/>
    <lineage>
        <taxon>Bacteria</taxon>
        <taxon>Pseudomonadati</taxon>
        <taxon>Bacteroidota</taxon>
        <taxon>Cytophagia</taxon>
        <taxon>Cytophagales</taxon>
        <taxon>Marivirgaceae</taxon>
        <taxon>Marivirga</taxon>
    </lineage>
</organism>
<gene>
    <name evidence="1" type="ORF">QYS47_02975</name>
</gene>
<dbReference type="PANTHER" id="PTHR11803">
    <property type="entry name" value="2-IMINOBUTANOATE/2-IMINOPROPANOATE DEAMINASE RIDA"/>
    <property type="match status" value="1"/>
</dbReference>
<dbReference type="SUPFAM" id="SSF55298">
    <property type="entry name" value="YjgF-like"/>
    <property type="match status" value="1"/>
</dbReference>
<evidence type="ECO:0000313" key="1">
    <source>
        <dbReference type="EMBL" id="WNB18732.1"/>
    </source>
</evidence>
<protein>
    <submittedName>
        <fullName evidence="1">RidA family protein</fullName>
        <ecNumber evidence="1">3.5.-.-</ecNumber>
    </submittedName>
</protein>
<reference evidence="1" key="1">
    <citation type="submission" date="2023-08" db="EMBL/GenBank/DDBJ databases">
        <title>Comparative genomics and taxonomic characterization of three novel marine species of genus Marivirga.</title>
        <authorList>
            <person name="Muhammad N."/>
            <person name="Kim S.-G."/>
        </authorList>
    </citation>
    <scope>NUCLEOTIDE SEQUENCE</scope>
    <source>
        <strain evidence="1">BKB1-2</strain>
    </source>
</reference>
<dbReference type="InterPro" id="IPR006175">
    <property type="entry name" value="YjgF/YER057c/UK114"/>
</dbReference>
<dbReference type="InterPro" id="IPR035959">
    <property type="entry name" value="RutC-like_sf"/>
</dbReference>
<keyword evidence="1" id="KW-0378">Hydrolase</keyword>
<dbReference type="GO" id="GO:0019239">
    <property type="term" value="F:deaminase activity"/>
    <property type="evidence" value="ECO:0007669"/>
    <property type="project" value="TreeGrafter"/>
</dbReference>
<dbReference type="RefSeq" id="WP_322348262.1">
    <property type="nucleotide sequence ID" value="NZ_CP129968.2"/>
</dbReference>
<dbReference type="EMBL" id="CP129968">
    <property type="protein sequence ID" value="WNB18732.1"/>
    <property type="molecule type" value="Genomic_DNA"/>
</dbReference>
<dbReference type="CDD" id="cd00448">
    <property type="entry name" value="YjgF_YER057c_UK114_family"/>
    <property type="match status" value="1"/>
</dbReference>
<dbReference type="EC" id="3.5.-.-" evidence="1"/>
<sequence>MDDSIRNSDRAPLPVGLYPHARKVGNLLFLSGVGPRKKDSKDIPGVELNQQGEIVSYDIEKQCRSVFENVRMILEDCGSSWEALVDVQVFLTNMKDDFKIFNKVYAEYFKDIQPCRTTIEINALPTPIAIELKCVAEL</sequence>